<keyword evidence="2" id="KW-0614">Plasmid</keyword>
<dbReference type="RefSeq" id="WP_011798604.1">
    <property type="nucleotide sequence ID" value="NC_008762.1"/>
</dbReference>
<evidence type="ECO:0000313" key="3">
    <source>
        <dbReference type="Proteomes" id="UP000000644"/>
    </source>
</evidence>
<dbReference type="Gene3D" id="6.20.450.20">
    <property type="match status" value="1"/>
</dbReference>
<evidence type="ECO:0008006" key="4">
    <source>
        <dbReference type="Google" id="ProtNLM"/>
    </source>
</evidence>
<dbReference type="HOGENOM" id="CLU_141033_0_0_4"/>
<dbReference type="EMBL" id="CP000535">
    <property type="protein sequence ID" value="ABM40238.1"/>
    <property type="molecule type" value="Genomic_DNA"/>
</dbReference>
<dbReference type="KEGG" id="pna:Pnap_4990"/>
<feature type="region of interest" description="Disordered" evidence="1">
    <location>
        <begin position="106"/>
        <end position="137"/>
    </location>
</feature>
<dbReference type="Proteomes" id="UP000000644">
    <property type="component" value="Plasmid pPNAP06"/>
</dbReference>
<reference evidence="3" key="1">
    <citation type="journal article" date="2009" name="Environ. Microbiol.">
        <title>The genome of Polaromonas naphthalenivorans strain CJ2, isolated from coal tar-contaminated sediment, reveals physiological and metabolic versatility and evolution through extensive horizontal gene transfer.</title>
        <authorList>
            <person name="Yagi J.M."/>
            <person name="Sims D."/>
            <person name="Brettin T."/>
            <person name="Bruce D."/>
            <person name="Madsen E.L."/>
        </authorList>
    </citation>
    <scope>NUCLEOTIDE SEQUENCE [LARGE SCALE GENOMIC DNA]</scope>
    <source>
        <strain evidence="3">CJ2</strain>
        <plasmid evidence="3">Plasmid pPNAP06</plasmid>
    </source>
</reference>
<dbReference type="AlphaFoldDB" id="A1VX60"/>
<proteinExistence type="predicted"/>
<protein>
    <recommendedName>
        <fullName evidence="4">Prevent host death protein, Phd antitoxin</fullName>
    </recommendedName>
</protein>
<gene>
    <name evidence="2" type="ordered locus">Pnap_4990</name>
</gene>
<organism evidence="2 3">
    <name type="scientific">Polaromonas naphthalenivorans (strain CJ2)</name>
    <dbReference type="NCBI Taxonomy" id="365044"/>
    <lineage>
        <taxon>Bacteria</taxon>
        <taxon>Pseudomonadati</taxon>
        <taxon>Pseudomonadota</taxon>
        <taxon>Betaproteobacteria</taxon>
        <taxon>Burkholderiales</taxon>
        <taxon>Comamonadaceae</taxon>
        <taxon>Polaromonas</taxon>
    </lineage>
</organism>
<accession>A1VX60</accession>
<geneLocation type="plasmid" evidence="2 3">
    <name>pPNAP06</name>
</geneLocation>
<evidence type="ECO:0000256" key="1">
    <source>
        <dbReference type="SAM" id="MobiDB-lite"/>
    </source>
</evidence>
<keyword evidence="3" id="KW-1185">Reference proteome</keyword>
<evidence type="ECO:0000313" key="2">
    <source>
        <dbReference type="EMBL" id="ABM40238.1"/>
    </source>
</evidence>
<dbReference type="OrthoDB" id="1666683at2"/>
<sequence>MSTTANTIDHLTLERLVEAGAVRGADVIGHPGGWGVIVKYGMTERALAARRGAVRTFRKFETLVGYLKDVGICEYHVNAANFDAAALKTTRVRPDSSERMRSAFEASAQTKRMQQQADASLADTRPNVSHEQAMSSVQAVIDTKRKKHEAKAAA</sequence>
<name>A1VX60_POLNA</name>
<feature type="compositionally biased region" description="Polar residues" evidence="1">
    <location>
        <begin position="107"/>
        <end position="118"/>
    </location>
</feature>
<feature type="compositionally biased region" description="Polar residues" evidence="1">
    <location>
        <begin position="126"/>
        <end position="137"/>
    </location>
</feature>